<dbReference type="InterPro" id="IPR038063">
    <property type="entry name" value="Transpep_catalytic_dom"/>
</dbReference>
<keyword evidence="5" id="KW-0012">Acyltransferase</keyword>
<dbReference type="InterPro" id="IPR005490">
    <property type="entry name" value="LD_TPept_cat_dom"/>
</dbReference>
<name>A0ABV5YEE7_9ACTN</name>
<dbReference type="InterPro" id="IPR041280">
    <property type="entry name" value="Big_10"/>
</dbReference>
<dbReference type="Gene3D" id="2.60.40.3780">
    <property type="match status" value="1"/>
</dbReference>
<dbReference type="Gene3D" id="2.60.40.3710">
    <property type="match status" value="1"/>
</dbReference>
<keyword evidence="4 7" id="KW-0573">Peptidoglycan synthesis</keyword>
<evidence type="ECO:0000256" key="3">
    <source>
        <dbReference type="ARBA" id="ARBA00022960"/>
    </source>
</evidence>
<evidence type="ECO:0000256" key="8">
    <source>
        <dbReference type="SAM" id="SignalP"/>
    </source>
</evidence>
<reference evidence="10 11" key="1">
    <citation type="submission" date="2024-09" db="EMBL/GenBank/DDBJ databases">
        <authorList>
            <person name="Sun Q."/>
            <person name="Mori K."/>
        </authorList>
    </citation>
    <scope>NUCLEOTIDE SEQUENCE [LARGE SCALE GENOMIC DNA]</scope>
    <source>
        <strain evidence="10 11">TBRC 0563</strain>
    </source>
</reference>
<feature type="chain" id="PRO_5046004969" evidence="8">
    <location>
        <begin position="22"/>
        <end position="391"/>
    </location>
</feature>
<comment type="caution">
    <text evidence="10">The sequence shown here is derived from an EMBL/GenBank/DDBJ whole genome shotgun (WGS) entry which is preliminary data.</text>
</comment>
<comment type="pathway">
    <text evidence="1 7">Cell wall biogenesis; peptidoglycan biosynthesis.</text>
</comment>
<accession>A0ABV5YEE7</accession>
<keyword evidence="6 7" id="KW-0961">Cell wall biogenesis/degradation</keyword>
<protein>
    <submittedName>
        <fullName evidence="10">Ig-like domain-containing protein</fullName>
    </submittedName>
</protein>
<keyword evidence="2" id="KW-0808">Transferase</keyword>
<dbReference type="CDD" id="cd13432">
    <property type="entry name" value="LDT_IgD_like_2"/>
    <property type="match status" value="1"/>
</dbReference>
<keyword evidence="11" id="KW-1185">Reference proteome</keyword>
<dbReference type="PANTHER" id="PTHR30582:SF2">
    <property type="entry name" value="L,D-TRANSPEPTIDASE YCIB-RELATED"/>
    <property type="match status" value="1"/>
</dbReference>
<dbReference type="SUPFAM" id="SSF141523">
    <property type="entry name" value="L,D-transpeptidase catalytic domain-like"/>
    <property type="match status" value="1"/>
</dbReference>
<evidence type="ECO:0000259" key="9">
    <source>
        <dbReference type="PROSITE" id="PS52029"/>
    </source>
</evidence>
<evidence type="ECO:0000256" key="6">
    <source>
        <dbReference type="ARBA" id="ARBA00023316"/>
    </source>
</evidence>
<dbReference type="RefSeq" id="WP_378201010.1">
    <property type="nucleotide sequence ID" value="NZ_JBHLZP010000088.1"/>
</dbReference>
<dbReference type="Pfam" id="PF03734">
    <property type="entry name" value="YkuD"/>
    <property type="match status" value="1"/>
</dbReference>
<keyword evidence="8" id="KW-0732">Signal</keyword>
<evidence type="ECO:0000256" key="7">
    <source>
        <dbReference type="PROSITE-ProRule" id="PRU01373"/>
    </source>
</evidence>
<evidence type="ECO:0000256" key="1">
    <source>
        <dbReference type="ARBA" id="ARBA00004752"/>
    </source>
</evidence>
<organism evidence="10 11">
    <name type="scientific">Actinoallomurus acaciae</name>
    <dbReference type="NCBI Taxonomy" id="502577"/>
    <lineage>
        <taxon>Bacteria</taxon>
        <taxon>Bacillati</taxon>
        <taxon>Actinomycetota</taxon>
        <taxon>Actinomycetes</taxon>
        <taxon>Streptosporangiales</taxon>
        <taxon>Thermomonosporaceae</taxon>
        <taxon>Actinoallomurus</taxon>
    </lineage>
</organism>
<feature type="signal peptide" evidence="8">
    <location>
        <begin position="1"/>
        <end position="21"/>
    </location>
</feature>
<dbReference type="PROSITE" id="PS51257">
    <property type="entry name" value="PROKAR_LIPOPROTEIN"/>
    <property type="match status" value="1"/>
</dbReference>
<evidence type="ECO:0000313" key="10">
    <source>
        <dbReference type="EMBL" id="MFB9833415.1"/>
    </source>
</evidence>
<gene>
    <name evidence="10" type="ORF">ACFFNX_14565</name>
</gene>
<dbReference type="CDD" id="cd16913">
    <property type="entry name" value="YkuD_like"/>
    <property type="match status" value="1"/>
</dbReference>
<feature type="domain" description="L,D-TPase catalytic" evidence="9">
    <location>
        <begin position="234"/>
        <end position="359"/>
    </location>
</feature>
<proteinExistence type="predicted"/>
<evidence type="ECO:0000256" key="4">
    <source>
        <dbReference type="ARBA" id="ARBA00022984"/>
    </source>
</evidence>
<evidence type="ECO:0000313" key="11">
    <source>
        <dbReference type="Proteomes" id="UP001589627"/>
    </source>
</evidence>
<dbReference type="EMBL" id="JBHLZP010000088">
    <property type="protein sequence ID" value="MFB9833415.1"/>
    <property type="molecule type" value="Genomic_DNA"/>
</dbReference>
<sequence>MSNRRSAAALIMAAMLAGACACQSSEAGTNGKDGTKGPDAQVRILPANGDGKARPDQGITVTSSGGKLDQVDATQAGQAVAGSFNADHTQWKSTWTLKPGAAYSVNATAKDTKGKSVSAASRFTLQKATQTFGISDVTPMPKETVGVGMPIIVTFSRAIANRAFVEKALEVKSDKGDVGAWRWTSDTQVVYRTQKYWQPHQNVTFTAHLAGVRGLKGVYGTTDVTKSFKIGASNITVANSKTHYMKVDHDGTVKKFPISMGMGTTQEYTTTSGIHLTKEKAPMVHMVSPGRKKGDPGYYSEDIPLAVRISDRGEYVHQSPGEYYALGHSNVSHGCVRTSPTGARWFYNIAQRGDVVDVTGTNRHLVNEQGNGWTYWTLSWNTWLKGSALPH</sequence>
<dbReference type="Gene3D" id="2.40.440.10">
    <property type="entry name" value="L,D-transpeptidase catalytic domain-like"/>
    <property type="match status" value="1"/>
</dbReference>
<feature type="active site" description="Proton donor/acceptor" evidence="7">
    <location>
        <position position="317"/>
    </location>
</feature>
<dbReference type="PROSITE" id="PS52029">
    <property type="entry name" value="LD_TPASE"/>
    <property type="match status" value="1"/>
</dbReference>
<evidence type="ECO:0000256" key="5">
    <source>
        <dbReference type="ARBA" id="ARBA00023315"/>
    </source>
</evidence>
<dbReference type="Pfam" id="PF17964">
    <property type="entry name" value="Big_10"/>
    <property type="match status" value="1"/>
</dbReference>
<dbReference type="PANTHER" id="PTHR30582">
    <property type="entry name" value="L,D-TRANSPEPTIDASE"/>
    <property type="match status" value="1"/>
</dbReference>
<evidence type="ECO:0000256" key="2">
    <source>
        <dbReference type="ARBA" id="ARBA00022679"/>
    </source>
</evidence>
<dbReference type="Proteomes" id="UP001589627">
    <property type="component" value="Unassembled WGS sequence"/>
</dbReference>
<keyword evidence="3 7" id="KW-0133">Cell shape</keyword>
<dbReference type="InterPro" id="IPR050979">
    <property type="entry name" value="LD-transpeptidase"/>
</dbReference>
<feature type="active site" description="Nucleophile" evidence="7">
    <location>
        <position position="335"/>
    </location>
</feature>